<keyword evidence="2" id="KW-0472">Membrane</keyword>
<evidence type="ECO:0000313" key="3">
    <source>
        <dbReference type="EMBL" id="CAJ1936223.1"/>
    </source>
</evidence>
<comment type="caution">
    <text evidence="3">The sequence shown here is derived from an EMBL/GenBank/DDBJ whole genome shotgun (WGS) entry which is preliminary data.</text>
</comment>
<gene>
    <name evidence="3" type="ORF">CYCCA115_LOCUS5084</name>
</gene>
<accession>A0AAD2CJQ8</accession>
<dbReference type="EMBL" id="CAKOGP040000557">
    <property type="protein sequence ID" value="CAJ1936223.1"/>
    <property type="molecule type" value="Genomic_DNA"/>
</dbReference>
<reference evidence="3" key="1">
    <citation type="submission" date="2023-08" db="EMBL/GenBank/DDBJ databases">
        <authorList>
            <person name="Audoor S."/>
            <person name="Bilcke G."/>
        </authorList>
    </citation>
    <scope>NUCLEOTIDE SEQUENCE</scope>
</reference>
<name>A0AAD2CJQ8_9STRA</name>
<evidence type="ECO:0000313" key="4">
    <source>
        <dbReference type="Proteomes" id="UP001295423"/>
    </source>
</evidence>
<evidence type="ECO:0000256" key="1">
    <source>
        <dbReference type="SAM" id="MobiDB-lite"/>
    </source>
</evidence>
<feature type="transmembrane region" description="Helical" evidence="2">
    <location>
        <begin position="111"/>
        <end position="138"/>
    </location>
</feature>
<keyword evidence="4" id="KW-1185">Reference proteome</keyword>
<keyword evidence="2" id="KW-1133">Transmembrane helix</keyword>
<feature type="compositionally biased region" description="Polar residues" evidence="1">
    <location>
        <begin position="76"/>
        <end position="85"/>
    </location>
</feature>
<protein>
    <submittedName>
        <fullName evidence="3">Uncharacterized protein</fullName>
    </submittedName>
</protein>
<evidence type="ECO:0000256" key="2">
    <source>
        <dbReference type="SAM" id="Phobius"/>
    </source>
</evidence>
<proteinExistence type="predicted"/>
<dbReference type="Proteomes" id="UP001295423">
    <property type="component" value="Unassembled WGS sequence"/>
</dbReference>
<feature type="region of interest" description="Disordered" evidence="1">
    <location>
        <begin position="568"/>
        <end position="587"/>
    </location>
</feature>
<sequence>MTPSRRTMRNSSIELLESYRAAMMETQDSFQDTEHDPVDSYGEEITRILNKSRAFQSYPTEDRSENLSAKKLADPASTSDSSNDCPRESLQSFLQRKWDFLFWNTKPIESLFVLSSALFVAALWTSAVVSATASWLYFRFLWMLTTMALSVWVDSAELQQLLPLSLQKLVGACYSVLKWVDDFVLCGIRYQGREWNKKEFEVDDGKSAQSSYSYLWALPPPSVRQCDSSFNWEGNERGDWSSETNQHAKAIDFCYNMLRQSAIRQKFSKMRKTAGRRVSKLGPVVSSNEKNGEIIAYTSELNTPRNVAARETTRPPGLTTIHIDTSNREKSKTPKIEDSMGALQLKSPTDAVEVMHHKEQIFFDSNRTIRHVKSDDSIAHKLTEKLILHDDDISLSHDIDHKTGRVKQDAEARSEENAADMNWMDVGAEIGLKLLGSAAVQKAMTSHDTAERIHNMKENFGRTAPEVDSRRSMTTSTSAQPKAVLAPPVHSMWTSATAAAAASAVISPLHSDNGDPSSAEEELRHQEMPLHLQVNGEKRDTSDLDEDDTNRVIRGNSSLTSCSGGIGFSSSASFPKKRPTPRSMQGQSLELASKTSVAPKNHEKLPTIGPGVKIVVPLSPYQPGMKSSHTRHQSSFQMATVVSSKRMFVGNTSRDDGFDTNCLSVTVKLDRSFLRGGEFADLTFRIMDAWGSRYVPKHSKLPIGTCVATRYGIGVLVGWRVEDDCHIVRSLWQRRGLGSVAAYLNRDSIFSMVEAAVGFHVKTIQGNGTVVAVKCDGRGYRYGKFSVKITDDGSKLCGQNIEIDRSEILACPSAQFIPVIEHIREAAMYRLQLFDYKESLEARISGVSSDPLAFEGVVWQNISKWSEMLWKSFLLAIEEDEDFDDGMNEFIATVIKLLDKLDVSNNNVNKDTECSDNHIITAINSTDAAEVEAGENTWVHNIFGIYGDTGETGVVATESIEVEWLPSSDADDEAIRQKSYSRIFNVIKTMMRTIEYTKAACVDEPDLKLALSICHEMLLFARTVIRVQQKNTNPFSIKVWRRALEEIAATFGPAKERIERVWGGIVDRIEQQGNRAKVRILEFVDIILQDDVLLLAMEQGDWGRCLDHVEDAMVSSQIVDEANREHYHKAVHFILNHFANASSGGGVAGARNNEKLTQFAHFIQCLASPKRSILRFFLEETTLNTIERILVRVFDGDPSAARMLTINAQNFHSLRQFRMLKDFTVAGNKFWIPLLDAADAEFAWMVSQMPDGTKDYMVPFSKLLSLCIVEFHKINEGDITNHFLEFLMEEEAAAIIHDLDMKLILALESFSRDVRDTMVILPYYPSIEDDILNLVDEIDIDGFLREAALSLDDPEKLSDFIREKTTIAIERFLDYLPKMSIPVEKRDLADGWVLTCRGEDGGDLTLTDLVVKRENLVCQVLGGDSMFFPMLSSDGGAAGKLKKSTSASSPKQNGKAIAESSILDEIREMILQAKRYNCWNVGVGGIVAPPSDRYVASVLDDLPVSKVLDSGIELWRNLEIDDDELLEIAIKDIAYQIRLNAGKKPERNSSNGESTDEAAIANFLPSITSSFSSAPDLLKKTSSSESLGRRFNPRDDPTVLYLEIKMLTFHLEKFFFRIEKEENRRTIFDPVFEGCGNLLVRNVSIKLRVECLKTQSQGPNSAIPILLLRELDVQLEKVKLEVRETGADWLLNKVVQGFEDSITEVVATNLEDQVREQVDLILDNLNSYFEVNPAIVLGLLGISMDDLAEHVEWV</sequence>
<feature type="region of interest" description="Disordered" evidence="1">
    <location>
        <begin position="529"/>
        <end position="558"/>
    </location>
</feature>
<feature type="region of interest" description="Disordered" evidence="1">
    <location>
        <begin position="56"/>
        <end position="85"/>
    </location>
</feature>
<organism evidence="3 4">
    <name type="scientific">Cylindrotheca closterium</name>
    <dbReference type="NCBI Taxonomy" id="2856"/>
    <lineage>
        <taxon>Eukaryota</taxon>
        <taxon>Sar</taxon>
        <taxon>Stramenopiles</taxon>
        <taxon>Ochrophyta</taxon>
        <taxon>Bacillariophyta</taxon>
        <taxon>Bacillariophyceae</taxon>
        <taxon>Bacillariophycidae</taxon>
        <taxon>Bacillariales</taxon>
        <taxon>Bacillariaceae</taxon>
        <taxon>Cylindrotheca</taxon>
    </lineage>
</organism>
<keyword evidence="2" id="KW-0812">Transmembrane</keyword>